<evidence type="ECO:0000256" key="5">
    <source>
        <dbReference type="PROSITE-ProRule" id="PRU00042"/>
    </source>
</evidence>
<evidence type="ECO:0000313" key="8">
    <source>
        <dbReference type="EnsemblFungi" id="MAPG_09763T0"/>
    </source>
</evidence>
<feature type="domain" description="C2H2-type" evidence="6">
    <location>
        <begin position="174"/>
        <end position="202"/>
    </location>
</feature>
<evidence type="ECO:0000256" key="1">
    <source>
        <dbReference type="ARBA" id="ARBA00022723"/>
    </source>
</evidence>
<dbReference type="EMBL" id="GL876976">
    <property type="protein sequence ID" value="KLU91241.1"/>
    <property type="molecule type" value="Genomic_DNA"/>
</dbReference>
<sequence length="345" mass="38348">MAKNDDAQAISRCWHCKICKSAIPKGVSVKEHNRTHTKCETCREPFPNHAALLAHQRSVKHCYCPGCHLHFQNRQKHVEHLRAPPKAYTRFRAEQAQVMGKGPGSEPVVWRGHGDHECGKCHRDYPDADMLRFHCCGCDKVFRAETALASHLALDPRHAEDSTAAEKAVMLRRHACPICLGAFQKLKELRKHIRAEHAAVRCPLGCGETFSAPQDMVSHWRNGRCIDAMSSHVAGSATEAPSNTTDDNDDAEMGGVDQVDDGPQQWIMGLFEEALRRERAVDEVAGIMQRLRLLPTEEPGDLGGHGVAADDSVDAPTRGILDLYRYHKLISRAKALHQRMACSAP</sequence>
<keyword evidence="2" id="KW-0677">Repeat</keyword>
<evidence type="ECO:0000259" key="6">
    <source>
        <dbReference type="PROSITE" id="PS50157"/>
    </source>
</evidence>
<dbReference type="PANTHER" id="PTHR24379:SF121">
    <property type="entry name" value="C2H2-TYPE DOMAIN-CONTAINING PROTEIN"/>
    <property type="match status" value="1"/>
</dbReference>
<keyword evidence="3 5" id="KW-0863">Zinc-finger</keyword>
<dbReference type="InterPro" id="IPR013087">
    <property type="entry name" value="Znf_C2H2_type"/>
</dbReference>
<accession>A0A0C4EAT2</accession>
<reference evidence="7" key="3">
    <citation type="submission" date="2011-03" db="EMBL/GenBank/DDBJ databases">
        <title>Annotation of Magnaporthe poae ATCC 64411.</title>
        <authorList>
            <person name="Ma L.-J."/>
            <person name="Dead R."/>
            <person name="Young S.K."/>
            <person name="Zeng Q."/>
            <person name="Gargeya S."/>
            <person name="Fitzgerald M."/>
            <person name="Haas B."/>
            <person name="Abouelleil A."/>
            <person name="Alvarado L."/>
            <person name="Arachchi H.M."/>
            <person name="Berlin A."/>
            <person name="Brown A."/>
            <person name="Chapman S.B."/>
            <person name="Chen Z."/>
            <person name="Dunbar C."/>
            <person name="Freedman E."/>
            <person name="Gearin G."/>
            <person name="Gellesch M."/>
            <person name="Goldberg J."/>
            <person name="Griggs A."/>
            <person name="Gujja S."/>
            <person name="Heiman D."/>
            <person name="Howarth C."/>
            <person name="Larson L."/>
            <person name="Lui A."/>
            <person name="MacDonald P.J.P."/>
            <person name="Mehta T."/>
            <person name="Montmayeur A."/>
            <person name="Murphy C."/>
            <person name="Neiman D."/>
            <person name="Pearson M."/>
            <person name="Priest M."/>
            <person name="Roberts A."/>
            <person name="Saif S."/>
            <person name="Shea T."/>
            <person name="Shenoy N."/>
            <person name="Sisk P."/>
            <person name="Stolte C."/>
            <person name="Sykes S."/>
            <person name="Yandava C."/>
            <person name="Wortman J."/>
            <person name="Nusbaum C."/>
            <person name="Birren B."/>
        </authorList>
    </citation>
    <scope>NUCLEOTIDE SEQUENCE</scope>
    <source>
        <strain evidence="7">ATCC 64411</strain>
    </source>
</reference>
<dbReference type="PROSITE" id="PS50157">
    <property type="entry name" value="ZINC_FINGER_C2H2_2"/>
    <property type="match status" value="3"/>
</dbReference>
<protein>
    <recommendedName>
        <fullName evidence="6">C2H2-type domain-containing protein</fullName>
    </recommendedName>
</protein>
<evidence type="ECO:0000313" key="7">
    <source>
        <dbReference type="EMBL" id="KLU91241.1"/>
    </source>
</evidence>
<evidence type="ECO:0000256" key="4">
    <source>
        <dbReference type="ARBA" id="ARBA00022833"/>
    </source>
</evidence>
<reference evidence="9" key="2">
    <citation type="submission" date="2010-05" db="EMBL/GenBank/DDBJ databases">
        <title>The genome sequence of Magnaporthe poae strain ATCC 64411.</title>
        <authorList>
            <person name="Ma L.-J."/>
            <person name="Dead R."/>
            <person name="Young S."/>
            <person name="Zeng Q."/>
            <person name="Koehrsen M."/>
            <person name="Alvarado L."/>
            <person name="Berlin A."/>
            <person name="Chapman S.B."/>
            <person name="Chen Z."/>
            <person name="Freedman E."/>
            <person name="Gellesch M."/>
            <person name="Goldberg J."/>
            <person name="Griggs A."/>
            <person name="Gujja S."/>
            <person name="Heilman E.R."/>
            <person name="Heiman D."/>
            <person name="Hepburn T."/>
            <person name="Howarth C."/>
            <person name="Jen D."/>
            <person name="Larson L."/>
            <person name="Mehta T."/>
            <person name="Neiman D."/>
            <person name="Pearson M."/>
            <person name="Roberts A."/>
            <person name="Saif S."/>
            <person name="Shea T."/>
            <person name="Shenoy N."/>
            <person name="Sisk P."/>
            <person name="Stolte C."/>
            <person name="Sykes S."/>
            <person name="Walk T."/>
            <person name="White J."/>
            <person name="Yandava C."/>
            <person name="Haas B."/>
            <person name="Nusbaum C."/>
            <person name="Birren B."/>
        </authorList>
    </citation>
    <scope>NUCLEOTIDE SEQUENCE [LARGE SCALE GENOMIC DNA]</scope>
    <source>
        <strain evidence="9">ATCC 64411 / 73-15</strain>
    </source>
</reference>
<reference evidence="8" key="5">
    <citation type="submission" date="2015-06" db="UniProtKB">
        <authorList>
            <consortium name="EnsemblFungi"/>
        </authorList>
    </citation>
    <scope>IDENTIFICATION</scope>
    <source>
        <strain evidence="8">ATCC 64411</strain>
    </source>
</reference>
<dbReference type="Proteomes" id="UP000011715">
    <property type="component" value="Unassembled WGS sequence"/>
</dbReference>
<dbReference type="EnsemblFungi" id="MAPG_09763T0">
    <property type="protein sequence ID" value="MAPG_09763T0"/>
    <property type="gene ID" value="MAPG_09763"/>
</dbReference>
<gene>
    <name evidence="7" type="ORF">MAPG_09763</name>
</gene>
<dbReference type="EMBL" id="ADBL01002496">
    <property type="status" value="NOT_ANNOTATED_CDS"/>
    <property type="molecule type" value="Genomic_DNA"/>
</dbReference>
<dbReference type="OrthoDB" id="8117402at2759"/>
<keyword evidence="1" id="KW-0479">Metal-binding</keyword>
<evidence type="ECO:0000256" key="2">
    <source>
        <dbReference type="ARBA" id="ARBA00022737"/>
    </source>
</evidence>
<reference evidence="8" key="4">
    <citation type="journal article" date="2015" name="G3 (Bethesda)">
        <title>Genome sequences of three phytopathogenic species of the Magnaporthaceae family of fungi.</title>
        <authorList>
            <person name="Okagaki L.H."/>
            <person name="Nunes C.C."/>
            <person name="Sailsbery J."/>
            <person name="Clay B."/>
            <person name="Brown D."/>
            <person name="John T."/>
            <person name="Oh Y."/>
            <person name="Young N."/>
            <person name="Fitzgerald M."/>
            <person name="Haas B.J."/>
            <person name="Zeng Q."/>
            <person name="Young S."/>
            <person name="Adiconis X."/>
            <person name="Fan L."/>
            <person name="Levin J.Z."/>
            <person name="Mitchell T.K."/>
            <person name="Okubara P.A."/>
            <person name="Farman M.L."/>
            <person name="Kohn L.M."/>
            <person name="Birren B."/>
            <person name="Ma L.-J."/>
            <person name="Dean R.A."/>
        </authorList>
    </citation>
    <scope>NUCLEOTIDE SEQUENCE</scope>
    <source>
        <strain evidence="8">ATCC 64411 / 73-15</strain>
    </source>
</reference>
<keyword evidence="4" id="KW-0862">Zinc</keyword>
<feature type="domain" description="C2H2-type" evidence="6">
    <location>
        <begin position="37"/>
        <end position="61"/>
    </location>
</feature>
<feature type="domain" description="C2H2-type" evidence="6">
    <location>
        <begin position="133"/>
        <end position="163"/>
    </location>
</feature>
<dbReference type="PROSITE" id="PS00028">
    <property type="entry name" value="ZINC_FINGER_C2H2_1"/>
    <property type="match status" value="2"/>
</dbReference>
<dbReference type="VEuPathDB" id="FungiDB:MAPG_09763"/>
<keyword evidence="9" id="KW-1185">Reference proteome</keyword>
<dbReference type="SMART" id="SM00355">
    <property type="entry name" value="ZnF_C2H2"/>
    <property type="match status" value="5"/>
</dbReference>
<proteinExistence type="predicted"/>
<name>A0A0C4EAT2_MAGP6</name>
<dbReference type="AlphaFoldDB" id="A0A0C4EAT2"/>
<evidence type="ECO:0000256" key="3">
    <source>
        <dbReference type="ARBA" id="ARBA00022771"/>
    </source>
</evidence>
<organism evidence="8 9">
    <name type="scientific">Magnaporthiopsis poae (strain ATCC 64411 / 73-15)</name>
    <name type="common">Kentucky bluegrass fungus</name>
    <name type="synonym">Magnaporthe poae</name>
    <dbReference type="NCBI Taxonomy" id="644358"/>
    <lineage>
        <taxon>Eukaryota</taxon>
        <taxon>Fungi</taxon>
        <taxon>Dikarya</taxon>
        <taxon>Ascomycota</taxon>
        <taxon>Pezizomycotina</taxon>
        <taxon>Sordariomycetes</taxon>
        <taxon>Sordariomycetidae</taxon>
        <taxon>Magnaporthales</taxon>
        <taxon>Magnaporthaceae</taxon>
        <taxon>Magnaporthiopsis</taxon>
    </lineage>
</organism>
<dbReference type="PANTHER" id="PTHR24379">
    <property type="entry name" value="KRAB AND ZINC FINGER DOMAIN-CONTAINING"/>
    <property type="match status" value="1"/>
</dbReference>
<dbReference type="eggNOG" id="ENOG502T568">
    <property type="taxonomic scope" value="Eukaryota"/>
</dbReference>
<dbReference type="GO" id="GO:0008270">
    <property type="term" value="F:zinc ion binding"/>
    <property type="evidence" value="ECO:0007669"/>
    <property type="project" value="UniProtKB-KW"/>
</dbReference>
<evidence type="ECO:0000313" key="9">
    <source>
        <dbReference type="Proteomes" id="UP000011715"/>
    </source>
</evidence>
<dbReference type="Gene3D" id="3.30.160.60">
    <property type="entry name" value="Classic Zinc Finger"/>
    <property type="match status" value="1"/>
</dbReference>
<reference evidence="7" key="1">
    <citation type="submission" date="2010-05" db="EMBL/GenBank/DDBJ databases">
        <title>The Genome Sequence of Magnaporthe poae strain ATCC 64411.</title>
        <authorList>
            <consortium name="The Broad Institute Genome Sequencing Platform"/>
            <consortium name="Broad Institute Genome Sequencing Center for Infectious Disease"/>
            <person name="Ma L.-J."/>
            <person name="Dead R."/>
            <person name="Young S."/>
            <person name="Zeng Q."/>
            <person name="Koehrsen M."/>
            <person name="Alvarado L."/>
            <person name="Berlin A."/>
            <person name="Chapman S.B."/>
            <person name="Chen Z."/>
            <person name="Freedman E."/>
            <person name="Gellesch M."/>
            <person name="Goldberg J."/>
            <person name="Griggs A."/>
            <person name="Gujja S."/>
            <person name="Heilman E.R."/>
            <person name="Heiman D."/>
            <person name="Hepburn T."/>
            <person name="Howarth C."/>
            <person name="Jen D."/>
            <person name="Larson L."/>
            <person name="Mehta T."/>
            <person name="Neiman D."/>
            <person name="Pearson M."/>
            <person name="Roberts A."/>
            <person name="Saif S."/>
            <person name="Shea T."/>
            <person name="Shenoy N."/>
            <person name="Sisk P."/>
            <person name="Stolte C."/>
            <person name="Sykes S."/>
            <person name="Walk T."/>
            <person name="White J."/>
            <person name="Yandava C."/>
            <person name="Haas B."/>
            <person name="Nusbaum C."/>
            <person name="Birren B."/>
        </authorList>
    </citation>
    <scope>NUCLEOTIDE SEQUENCE</scope>
    <source>
        <strain evidence="7">ATCC 64411</strain>
    </source>
</reference>